<feature type="region of interest" description="Disordered" evidence="7">
    <location>
        <begin position="1316"/>
        <end position="1360"/>
    </location>
</feature>
<protein>
    <recommendedName>
        <fullName evidence="8">Protein kinase domain-containing protein</fullName>
    </recommendedName>
</protein>
<dbReference type="InterPro" id="IPR008271">
    <property type="entry name" value="Ser/Thr_kinase_AS"/>
</dbReference>
<feature type="compositionally biased region" description="Low complexity" evidence="7">
    <location>
        <begin position="1057"/>
        <end position="1090"/>
    </location>
</feature>
<evidence type="ECO:0000313" key="9">
    <source>
        <dbReference type="EMBL" id="WIA17550.1"/>
    </source>
</evidence>
<dbReference type="Proteomes" id="UP001244341">
    <property type="component" value="Chromosome 8b"/>
</dbReference>
<keyword evidence="10" id="KW-1185">Reference proteome</keyword>
<reference evidence="9 10" key="1">
    <citation type="submission" date="2023-05" db="EMBL/GenBank/DDBJ databases">
        <title>A 100% complete, gapless, phased diploid assembly of the Scenedesmus obliquus UTEX 3031 genome.</title>
        <authorList>
            <person name="Biondi T.C."/>
            <person name="Hanschen E.R."/>
            <person name="Kwon T."/>
            <person name="Eng W."/>
            <person name="Kruse C.P.S."/>
            <person name="Koehler S.I."/>
            <person name="Kunde Y."/>
            <person name="Gleasner C.D."/>
            <person name="You Mak K.T."/>
            <person name="Polle J."/>
            <person name="Hovde B.T."/>
            <person name="Starkenburg S.R."/>
        </authorList>
    </citation>
    <scope>NUCLEOTIDE SEQUENCE [LARGE SCALE GENOMIC DNA]</scope>
    <source>
        <strain evidence="9 10">DOE0152z</strain>
    </source>
</reference>
<keyword evidence="2" id="KW-0808">Transferase</keyword>
<dbReference type="PROSITE" id="PS00108">
    <property type="entry name" value="PROTEIN_KINASE_ST"/>
    <property type="match status" value="1"/>
</dbReference>
<dbReference type="SUPFAM" id="SSF56112">
    <property type="entry name" value="Protein kinase-like (PK-like)"/>
    <property type="match status" value="1"/>
</dbReference>
<dbReference type="EMBL" id="CP126215">
    <property type="protein sequence ID" value="WIA17550.1"/>
    <property type="molecule type" value="Genomic_DNA"/>
</dbReference>
<dbReference type="Gene3D" id="1.10.510.10">
    <property type="entry name" value="Transferase(Phosphotransferase) domain 1"/>
    <property type="match status" value="2"/>
</dbReference>
<keyword evidence="3 6" id="KW-0547">Nucleotide-binding</keyword>
<dbReference type="PROSITE" id="PS00107">
    <property type="entry name" value="PROTEIN_KINASE_ATP"/>
    <property type="match status" value="1"/>
</dbReference>
<keyword evidence="4" id="KW-0418">Kinase</keyword>
<evidence type="ECO:0000256" key="1">
    <source>
        <dbReference type="ARBA" id="ARBA00022527"/>
    </source>
</evidence>
<keyword evidence="5 6" id="KW-0067">ATP-binding</keyword>
<feature type="region of interest" description="Disordered" evidence="7">
    <location>
        <begin position="1527"/>
        <end position="1576"/>
    </location>
</feature>
<accession>A0ABY8U8A7</accession>
<evidence type="ECO:0000256" key="7">
    <source>
        <dbReference type="SAM" id="MobiDB-lite"/>
    </source>
</evidence>
<dbReference type="PANTHER" id="PTHR44329:SF214">
    <property type="entry name" value="PROTEIN KINASE DOMAIN-CONTAINING PROTEIN"/>
    <property type="match status" value="1"/>
</dbReference>
<feature type="binding site" evidence="6">
    <location>
        <position position="1145"/>
    </location>
    <ligand>
        <name>ATP</name>
        <dbReference type="ChEBI" id="CHEBI:30616"/>
    </ligand>
</feature>
<feature type="region of interest" description="Disordered" evidence="7">
    <location>
        <begin position="887"/>
        <end position="933"/>
    </location>
</feature>
<evidence type="ECO:0000259" key="8">
    <source>
        <dbReference type="PROSITE" id="PS50011"/>
    </source>
</evidence>
<evidence type="ECO:0000256" key="2">
    <source>
        <dbReference type="ARBA" id="ARBA00022679"/>
    </source>
</evidence>
<feature type="domain" description="Protein kinase" evidence="8">
    <location>
        <begin position="1118"/>
        <end position="1501"/>
    </location>
</feature>
<evidence type="ECO:0000256" key="6">
    <source>
        <dbReference type="PROSITE-ProRule" id="PRU10141"/>
    </source>
</evidence>
<feature type="compositionally biased region" description="Polar residues" evidence="7">
    <location>
        <begin position="1045"/>
        <end position="1056"/>
    </location>
</feature>
<dbReference type="InterPro" id="IPR001245">
    <property type="entry name" value="Ser-Thr/Tyr_kinase_cat_dom"/>
</dbReference>
<evidence type="ECO:0000256" key="3">
    <source>
        <dbReference type="ARBA" id="ARBA00022741"/>
    </source>
</evidence>
<feature type="compositionally biased region" description="Gly residues" evidence="7">
    <location>
        <begin position="1333"/>
        <end position="1344"/>
    </location>
</feature>
<dbReference type="InterPro" id="IPR011009">
    <property type="entry name" value="Kinase-like_dom_sf"/>
</dbReference>
<dbReference type="SMART" id="SM00220">
    <property type="entry name" value="S_TKc"/>
    <property type="match status" value="1"/>
</dbReference>
<evidence type="ECO:0000256" key="5">
    <source>
        <dbReference type="ARBA" id="ARBA00022840"/>
    </source>
</evidence>
<feature type="region of interest" description="Disordered" evidence="7">
    <location>
        <begin position="1009"/>
        <end position="1029"/>
    </location>
</feature>
<dbReference type="Gene3D" id="3.30.200.20">
    <property type="entry name" value="Phosphorylase Kinase, domain 1"/>
    <property type="match status" value="1"/>
</dbReference>
<gene>
    <name evidence="9" type="ORF">OEZ85_014377</name>
</gene>
<feature type="compositionally biased region" description="Low complexity" evidence="7">
    <location>
        <begin position="1316"/>
        <end position="1332"/>
    </location>
</feature>
<dbReference type="PANTHER" id="PTHR44329">
    <property type="entry name" value="SERINE/THREONINE-PROTEIN KINASE TNNI3K-RELATED"/>
    <property type="match status" value="1"/>
</dbReference>
<feature type="compositionally biased region" description="Polar residues" evidence="7">
    <location>
        <begin position="1014"/>
        <end position="1027"/>
    </location>
</feature>
<feature type="compositionally biased region" description="Low complexity" evidence="7">
    <location>
        <begin position="1529"/>
        <end position="1545"/>
    </location>
</feature>
<feature type="region of interest" description="Disordered" evidence="7">
    <location>
        <begin position="1042"/>
        <end position="1090"/>
    </location>
</feature>
<evidence type="ECO:0000256" key="4">
    <source>
        <dbReference type="ARBA" id="ARBA00022777"/>
    </source>
</evidence>
<dbReference type="InterPro" id="IPR017441">
    <property type="entry name" value="Protein_kinase_ATP_BS"/>
</dbReference>
<evidence type="ECO:0000313" key="10">
    <source>
        <dbReference type="Proteomes" id="UP001244341"/>
    </source>
</evidence>
<dbReference type="InterPro" id="IPR051681">
    <property type="entry name" value="Ser/Thr_Kinases-Pseudokinases"/>
</dbReference>
<dbReference type="InterPro" id="IPR000719">
    <property type="entry name" value="Prot_kinase_dom"/>
</dbReference>
<keyword evidence="1" id="KW-0723">Serine/threonine-protein kinase</keyword>
<organism evidence="9 10">
    <name type="scientific">Tetradesmus obliquus</name>
    <name type="common">Green alga</name>
    <name type="synonym">Acutodesmus obliquus</name>
    <dbReference type="NCBI Taxonomy" id="3088"/>
    <lineage>
        <taxon>Eukaryota</taxon>
        <taxon>Viridiplantae</taxon>
        <taxon>Chlorophyta</taxon>
        <taxon>core chlorophytes</taxon>
        <taxon>Chlorophyceae</taxon>
        <taxon>CS clade</taxon>
        <taxon>Sphaeropleales</taxon>
        <taxon>Scenedesmaceae</taxon>
        <taxon>Tetradesmus</taxon>
    </lineage>
</organism>
<name>A0ABY8U8A7_TETOB</name>
<dbReference type="Pfam" id="PF07714">
    <property type="entry name" value="PK_Tyr_Ser-Thr"/>
    <property type="match status" value="2"/>
</dbReference>
<proteinExistence type="predicted"/>
<feature type="compositionally biased region" description="Gly residues" evidence="7">
    <location>
        <begin position="916"/>
        <end position="925"/>
    </location>
</feature>
<sequence length="1576" mass="164571">MLTIQWLILQTVARDDIIIDVGSVKGCVLQPWDALPGTTEPDSRLLLRGTPFSASQGASSAIIQQKTAPAFEELAGSLVEAVVRDVQLLVPASVWLQPGASLQQLLLQPLFGQAVPRGLRMTNVIFLFETADMQQAAAVLDAAVSDSSIQQRVADWTLDVFTDNSSFAVVSGELGGAQMAATNISWGQLLQEGGEMMSINRPLLMAGQAGSLTGVDFGSRVNQVALTGQWSNVTFDELVLENMGLGNSLSAQSGTPGLSLVASINMWFFFWDRNSPRISTNNCTLVVASQREVEFLQYWGFAFSAQDKDIKSQAGWLASGVGTTVWEADVIGNNTLAQKVVNRVVINSDSLVTSKHLVFPNIPATKALDPSVFGAALEVQAGSPLVSMCNTNASLQLAMNTLDRVVRGSLLIIAAPQLSVQHEGVTNVVTERNKAFFILNNITYLGSDLCRSAADRCMAGPFTDKHCSTYLNSSTGDLQLQADLLSKVLGSDQAMLPGGSSCDDITSAMADAVELRILKLGHAPILDFQLVVDYIHLESEDLDSERSCASFRDLTLRGLPQGRGVRGAARGRNTSLHWHPTHGVGRRLLAPHTTAAAAAGAAGSASGGFGRRLLAPHTAAAAAAGAAGSAIGGFGRRLLAPHTTAAAAGAAGSAIGGFRRRLLGPHTAAAAADVAGAAASGGLGMRLQRQNRQLLASRGTLTQATPDVWTILMWSVTRDRSNYVNMTGVQLLLPQPEYDVLLAAVGPQQGKPVDVHIELDDGTEMRLTAAHTLGSCCIHVGKFEGPGIVGIDILLLPNPDQRAAMPQSYLFPAQGSILQVGPSNSQQGSSNLSPGAAAGIALSAVAACVLLLVAGLFVAWNIRARRHARAGVSLQNAAKHSNGYNCLSKGAGDSEHSDHGSSGPTDQNAAAAAAGVAGGSVGSGGSSSQRASSQLPLLTPEQLLLISDQASLSCQGAGIHGGSAFNIVPDWGCAAGNTNPNPANGGCANGGCGIEPVYEPVYGMFEALHGRTGSGSDQGLQQSNRGQRLTAAISDQVRSIHHSRITSSMQVKQQEAGSGSSRRGFSRQTNGAGSGTGNASLGAGSSSAGGDTAAAAAVEAGSAAGDEADVDDDVSTDLVLHEVIGQGGFGVVYRGTWHGADVAVKAIKLPPGSKLAAVAERRSGSMQGAVLWEDPASASCVRQRKQALKNPAEEMAVQEAAIGSSMCHPNLVAVYSISLHPAFKAHRQAGVASSNPDLVPWEMQIIQEYCDQGTLRDALNAHLLVDRSTGLNHKPTLLALALHVACAMQYLHKNKVLHSDLKASNVLLKLNMSATSSSGRRTSYDSSSSNAGSSGGSGGSGGSGDADDSRGVQQSSGIGSARSRVRRLSLIQHGQLVGKVSDFGLSTVLDPGATHMTKACGTPTHMAPELLMHGRCSRASDVYAYGILLWELATNSKPFADVPQPLLGHCVINKQLRPAWPPQLKANPDWQGLLQLADLCWCHDPHMRPTFTEIVSELQRLARSEPPSAALAERLQRAIAERAVESQEAAAAAAGGSDSSSSSSDCQADHSLPVCREGSRQAMRHSSKVAEPLRWH</sequence>
<dbReference type="PROSITE" id="PS50011">
    <property type="entry name" value="PROTEIN_KINASE_DOM"/>
    <property type="match status" value="1"/>
</dbReference>